<dbReference type="PIRSF" id="PIRSF038996">
    <property type="entry name" value="FldA"/>
    <property type="match status" value="1"/>
</dbReference>
<dbReference type="NCBIfam" id="NF006739">
    <property type="entry name" value="PRK09267.1-5"/>
    <property type="match status" value="1"/>
</dbReference>
<evidence type="ECO:0000313" key="10">
    <source>
        <dbReference type="Proteomes" id="UP000324209"/>
    </source>
</evidence>
<keyword evidence="6 7" id="KW-0249">Electron transport</keyword>
<keyword evidence="10" id="KW-1185">Reference proteome</keyword>
<evidence type="ECO:0000313" key="9">
    <source>
        <dbReference type="EMBL" id="QEN09041.1"/>
    </source>
</evidence>
<comment type="similarity">
    <text evidence="2 7">Belongs to the flavodoxin family.</text>
</comment>
<comment type="cofactor">
    <cofactor evidence="1 7">
        <name>FMN</name>
        <dbReference type="ChEBI" id="CHEBI:58210"/>
    </cofactor>
</comment>
<dbReference type="GO" id="GO:0010181">
    <property type="term" value="F:FMN binding"/>
    <property type="evidence" value="ECO:0007669"/>
    <property type="project" value="UniProtKB-UniRule"/>
</dbReference>
<dbReference type="InterPro" id="IPR008254">
    <property type="entry name" value="Flavodoxin/NO_synth"/>
</dbReference>
<evidence type="ECO:0000256" key="5">
    <source>
        <dbReference type="ARBA" id="ARBA00022643"/>
    </source>
</evidence>
<dbReference type="PANTHER" id="PTHR42809:SF1">
    <property type="entry name" value="FLAVODOXIN 1"/>
    <property type="match status" value="1"/>
</dbReference>
<dbReference type="NCBIfam" id="NF006738">
    <property type="entry name" value="PRK09267.1-4"/>
    <property type="match status" value="1"/>
</dbReference>
<organism evidence="9 10">
    <name type="scientific">Oceanispirochaeta crateris</name>
    <dbReference type="NCBI Taxonomy" id="2518645"/>
    <lineage>
        <taxon>Bacteria</taxon>
        <taxon>Pseudomonadati</taxon>
        <taxon>Spirochaetota</taxon>
        <taxon>Spirochaetia</taxon>
        <taxon>Spirochaetales</taxon>
        <taxon>Spirochaetaceae</taxon>
        <taxon>Oceanispirochaeta</taxon>
    </lineage>
</organism>
<dbReference type="Proteomes" id="UP000324209">
    <property type="component" value="Chromosome"/>
</dbReference>
<evidence type="ECO:0000256" key="3">
    <source>
        <dbReference type="ARBA" id="ARBA00022448"/>
    </source>
</evidence>
<dbReference type="InterPro" id="IPR029039">
    <property type="entry name" value="Flavoprotein-like_sf"/>
</dbReference>
<accession>A0A5C1QMY9</accession>
<protein>
    <recommendedName>
        <fullName evidence="7">Flavodoxin</fullName>
    </recommendedName>
</protein>
<dbReference type="InterPro" id="IPR010086">
    <property type="entry name" value="Flavodoxin_lc"/>
</dbReference>
<dbReference type="EMBL" id="CP036150">
    <property type="protein sequence ID" value="QEN09041.1"/>
    <property type="molecule type" value="Genomic_DNA"/>
</dbReference>
<dbReference type="Pfam" id="PF00258">
    <property type="entry name" value="Flavodoxin_1"/>
    <property type="match status" value="1"/>
</dbReference>
<keyword evidence="4 7" id="KW-0285">Flavoprotein</keyword>
<name>A0A5C1QMY9_9SPIO</name>
<dbReference type="PANTHER" id="PTHR42809">
    <property type="entry name" value="FLAVODOXIN 2"/>
    <property type="match status" value="1"/>
</dbReference>
<evidence type="ECO:0000256" key="7">
    <source>
        <dbReference type="PIRNR" id="PIRNR038996"/>
    </source>
</evidence>
<proteinExistence type="inferred from homology"/>
<feature type="domain" description="Flavodoxin-like" evidence="8">
    <location>
        <begin position="2"/>
        <end position="159"/>
    </location>
</feature>
<dbReference type="InterPro" id="IPR001094">
    <property type="entry name" value="Flavdoxin-like"/>
</dbReference>
<sequence>MTAVVYGSSTGNTEEVAGKTAAALGNADVLAVSDCDADKLKGYDRLILGTSTWGIGDLQDDWDEKLEILSQLDYSGKTVALFGLGDQEGYSDSFVDAMAPLKKEILAAGGTLKGKWPVEGYEFSSSASVEDDSFIGLALDEDNQSNLTDERIKLWVSSL</sequence>
<keyword evidence="5 7" id="KW-0288">FMN</keyword>
<dbReference type="AlphaFoldDB" id="A0A5C1QMY9"/>
<dbReference type="KEGG" id="ock:EXM22_13965"/>
<dbReference type="InterPro" id="IPR050619">
    <property type="entry name" value="Flavodoxin"/>
</dbReference>
<comment type="function">
    <text evidence="7">Low-potential electron donor to a number of redox enzymes.</text>
</comment>
<reference evidence="9 10" key="1">
    <citation type="submission" date="2019-02" db="EMBL/GenBank/DDBJ databases">
        <title>Complete Genome Sequence and Methylome Analysis of free living Spirochaetas.</title>
        <authorList>
            <person name="Fomenkov A."/>
            <person name="Dubinina G."/>
            <person name="Leshcheva N."/>
            <person name="Mikheeva N."/>
            <person name="Grabovich M."/>
            <person name="Vincze T."/>
            <person name="Roberts R.J."/>
        </authorList>
    </citation>
    <scope>NUCLEOTIDE SEQUENCE [LARGE SCALE GENOMIC DNA]</scope>
    <source>
        <strain evidence="9 10">K2</strain>
    </source>
</reference>
<evidence type="ECO:0000256" key="6">
    <source>
        <dbReference type="ARBA" id="ARBA00022982"/>
    </source>
</evidence>
<dbReference type="PROSITE" id="PS50902">
    <property type="entry name" value="FLAVODOXIN_LIKE"/>
    <property type="match status" value="1"/>
</dbReference>
<dbReference type="NCBIfam" id="TIGR01752">
    <property type="entry name" value="flav_long"/>
    <property type="match status" value="1"/>
</dbReference>
<dbReference type="OrthoDB" id="9790745at2"/>
<dbReference type="Gene3D" id="3.40.50.360">
    <property type="match status" value="1"/>
</dbReference>
<evidence type="ECO:0000256" key="1">
    <source>
        <dbReference type="ARBA" id="ARBA00001917"/>
    </source>
</evidence>
<dbReference type="SUPFAM" id="SSF52218">
    <property type="entry name" value="Flavoproteins"/>
    <property type="match status" value="1"/>
</dbReference>
<keyword evidence="3 7" id="KW-0813">Transport</keyword>
<evidence type="ECO:0000256" key="2">
    <source>
        <dbReference type="ARBA" id="ARBA00005267"/>
    </source>
</evidence>
<gene>
    <name evidence="9" type="ORF">EXM22_13965</name>
</gene>
<evidence type="ECO:0000259" key="8">
    <source>
        <dbReference type="PROSITE" id="PS50902"/>
    </source>
</evidence>
<dbReference type="GO" id="GO:0009055">
    <property type="term" value="F:electron transfer activity"/>
    <property type="evidence" value="ECO:0007669"/>
    <property type="project" value="UniProtKB-UniRule"/>
</dbReference>
<dbReference type="RefSeq" id="WP_149487117.1">
    <property type="nucleotide sequence ID" value="NZ_CP036150.1"/>
</dbReference>
<evidence type="ECO:0000256" key="4">
    <source>
        <dbReference type="ARBA" id="ARBA00022630"/>
    </source>
</evidence>
<dbReference type="PRINTS" id="PR00369">
    <property type="entry name" value="FLAVODOXIN"/>
</dbReference>